<dbReference type="Gene3D" id="3.40.50.1860">
    <property type="match status" value="2"/>
</dbReference>
<dbReference type="Proteomes" id="UP000184123">
    <property type="component" value="Unassembled WGS sequence"/>
</dbReference>
<reference evidence="3 6" key="2">
    <citation type="submission" date="2019-07" db="EMBL/GenBank/DDBJ databases">
        <title>Whole genome shotgun sequence of Halomonas cupida NBRC 102219.</title>
        <authorList>
            <person name="Hosoyama A."/>
            <person name="Uohara A."/>
            <person name="Ohji S."/>
            <person name="Ichikawa N."/>
        </authorList>
    </citation>
    <scope>NUCLEOTIDE SEQUENCE [LARGE SCALE GENOMIC DNA]</scope>
    <source>
        <strain evidence="3 6">NBRC 102219</strain>
    </source>
</reference>
<evidence type="ECO:0000313" key="6">
    <source>
        <dbReference type="Proteomes" id="UP000321726"/>
    </source>
</evidence>
<dbReference type="EMBL" id="BJXU01000105">
    <property type="protein sequence ID" value="GEN24697.1"/>
    <property type="molecule type" value="Genomic_DNA"/>
</dbReference>
<dbReference type="Proteomes" id="UP000321726">
    <property type="component" value="Unassembled WGS sequence"/>
</dbReference>
<dbReference type="InterPro" id="IPR001920">
    <property type="entry name" value="Asp/Glu_race"/>
</dbReference>
<keyword evidence="6" id="KW-1185">Reference proteome</keyword>
<reference evidence="4 5" key="1">
    <citation type="submission" date="2016-11" db="EMBL/GenBank/DDBJ databases">
        <authorList>
            <person name="Jaros S."/>
            <person name="Januszkiewicz K."/>
            <person name="Wedrychowicz H."/>
        </authorList>
    </citation>
    <scope>NUCLEOTIDE SEQUENCE [LARGE SCALE GENOMIC DNA]</scope>
    <source>
        <strain evidence="4 5">DSM 4740</strain>
    </source>
</reference>
<accession>A0A1M7C051</accession>
<evidence type="ECO:0000313" key="3">
    <source>
        <dbReference type="EMBL" id="GEN24697.1"/>
    </source>
</evidence>
<dbReference type="RefSeq" id="WP_073433864.1">
    <property type="nucleotide sequence ID" value="NZ_BJXU01000105.1"/>
</dbReference>
<dbReference type="AlphaFoldDB" id="A0A1M7C051"/>
<evidence type="ECO:0000256" key="2">
    <source>
        <dbReference type="ARBA" id="ARBA00023235"/>
    </source>
</evidence>
<dbReference type="InterPro" id="IPR004380">
    <property type="entry name" value="Asp_race"/>
</dbReference>
<name>A0A1M7C051_9GAMM</name>
<evidence type="ECO:0000313" key="5">
    <source>
        <dbReference type="Proteomes" id="UP000184123"/>
    </source>
</evidence>
<dbReference type="STRING" id="44933.SAMN05660971_00915"/>
<dbReference type="SUPFAM" id="SSF53681">
    <property type="entry name" value="Aspartate/glutamate racemase"/>
    <property type="match status" value="2"/>
</dbReference>
<dbReference type="PANTHER" id="PTHR21198">
    <property type="entry name" value="GLUTAMATE RACEMASE"/>
    <property type="match status" value="1"/>
</dbReference>
<protein>
    <submittedName>
        <fullName evidence="3 4">Racemase</fullName>
    </submittedName>
</protein>
<gene>
    <name evidence="3" type="ORF">HCU01_26460</name>
    <name evidence="4" type="ORF">SAMN05660971_00915</name>
</gene>
<organism evidence="4 5">
    <name type="scientific">Halomonas cupida</name>
    <dbReference type="NCBI Taxonomy" id="44933"/>
    <lineage>
        <taxon>Bacteria</taxon>
        <taxon>Pseudomonadati</taxon>
        <taxon>Pseudomonadota</taxon>
        <taxon>Gammaproteobacteria</taxon>
        <taxon>Oceanospirillales</taxon>
        <taxon>Halomonadaceae</taxon>
        <taxon>Halomonas</taxon>
    </lineage>
</organism>
<evidence type="ECO:0000256" key="1">
    <source>
        <dbReference type="ARBA" id="ARBA00007847"/>
    </source>
</evidence>
<sequence length="236" mass="25743">MKTIGLLGGMSWESTVSYYQVINRAVGQVLGGHHSAKIVLVSVDFAEVESLQHQGRWDDAGEMLADAAHKAEMAGAELLVLCTNTMHKVARCIEKAVEIPLLHIADATADALIADGIRRVGLLGTSFTMEQPFYRERLESYGLEVLTPERPARENVHRIIYDELCHGEIKEDSRAFMLSAIDELSRNDAQAVILGCTEIALLVTSEHTQVPLYDTATIHALRAVELALGHAGSGTI</sequence>
<evidence type="ECO:0000313" key="4">
    <source>
        <dbReference type="EMBL" id="SHL60662.1"/>
    </source>
</evidence>
<dbReference type="InterPro" id="IPR015942">
    <property type="entry name" value="Asp/Glu/hydantoin_racemase"/>
</dbReference>
<dbReference type="Pfam" id="PF01177">
    <property type="entry name" value="Asp_Glu_race"/>
    <property type="match status" value="1"/>
</dbReference>
<dbReference type="EMBL" id="FRCA01000002">
    <property type="protein sequence ID" value="SHL60662.1"/>
    <property type="molecule type" value="Genomic_DNA"/>
</dbReference>
<keyword evidence="2" id="KW-0413">Isomerase</keyword>
<dbReference type="NCBIfam" id="TIGR00035">
    <property type="entry name" value="asp_race"/>
    <property type="match status" value="1"/>
</dbReference>
<proteinExistence type="inferred from homology"/>
<dbReference type="GO" id="GO:0047661">
    <property type="term" value="F:amino-acid racemase activity"/>
    <property type="evidence" value="ECO:0007669"/>
    <property type="project" value="InterPro"/>
</dbReference>
<dbReference type="OrthoDB" id="9803739at2"/>
<dbReference type="PANTHER" id="PTHR21198:SF7">
    <property type="entry name" value="ASPARTATE-GLUTAMATE RACEMASE FAMILY"/>
    <property type="match status" value="1"/>
</dbReference>
<comment type="similarity">
    <text evidence="1">Belongs to the aspartate/glutamate racemases family.</text>
</comment>